<dbReference type="InterPro" id="IPR000014">
    <property type="entry name" value="PAS"/>
</dbReference>
<keyword evidence="5 8" id="KW-1133">Transmembrane helix</keyword>
<dbReference type="PANTHER" id="PTHR24421:SF59">
    <property type="entry name" value="OXYGEN SENSOR HISTIDINE KINASE NREB"/>
    <property type="match status" value="1"/>
</dbReference>
<dbReference type="InterPro" id="IPR011712">
    <property type="entry name" value="Sig_transdc_His_kin_sub3_dim/P"/>
</dbReference>
<dbReference type="InterPro" id="IPR003594">
    <property type="entry name" value="HATPase_dom"/>
</dbReference>
<dbReference type="CDD" id="cd00130">
    <property type="entry name" value="PAS"/>
    <property type="match status" value="1"/>
</dbReference>
<keyword evidence="3 8" id="KW-0812">Transmembrane</keyword>
<organism evidence="12 13">
    <name type="scientific">Noviherbaspirillum denitrificans</name>
    <dbReference type="NCBI Taxonomy" id="1968433"/>
    <lineage>
        <taxon>Bacteria</taxon>
        <taxon>Pseudomonadati</taxon>
        <taxon>Pseudomonadota</taxon>
        <taxon>Betaproteobacteria</taxon>
        <taxon>Burkholderiales</taxon>
        <taxon>Oxalobacteraceae</taxon>
        <taxon>Noviherbaspirillum</taxon>
    </lineage>
</organism>
<evidence type="ECO:0000256" key="1">
    <source>
        <dbReference type="ARBA" id="ARBA00004370"/>
    </source>
</evidence>
<evidence type="ECO:0008006" key="14">
    <source>
        <dbReference type="Google" id="ProtNLM"/>
    </source>
</evidence>
<sequence length="718" mass="79226">MSFPLSRKPVSIAALLVLGAGLALTGVMTVWLAGADARRNQQSFEHAADISQAAFRHEFDEAINGLAIVNRRIAGNDAISRRHFHGLAMQLVEMHPYIQAFSYARVVPGDQRRAFEAKLREEHGNIVVTEMRDGVAVPAGERPHYLVIDDIAPEPSNRKAVGLDISTIPGKEAALERARTTGQPSATGLFAFPPEVPGKHSFAVLMPVYRSGTAARDDAVTGYTTVVLHAPTFVESVLRHAALLHREQTGLGIYIDDGKRTELVYRTGGGEDDRILDDPEIATADGKIGIVREVNAAGLRWLVVSSRAPVSVMSGSAWVALGAGTSISILFALYLQSLAVQASYLTRTNARLRRNIDSRKRIEHALRASEERFESLARMSSDWYWEQDAEFRFTKISSNAVFGSVPTSELIGKTRSEMPLEIDPGEFDEHLQVLKAHVSFTDLEYHVRDRNGKVHWMSVSGEPLFAPDGTFLGYRGTGKDITARKETEQALRQSQTELRDLAAHQARVKEDERKRIAREIHDDLGQNLLALRIDVLLLEGEIRKRLPEVNDRVHGLLSHVDNVVRSMRAIINDLRPPVLDLGLQCAFEWQVQQFRQRSGIACTLDLEDGNVDSVLDEEAATSLFRILQESLTNVSRHSQARHVDIRLHRSFGSLVLEISDDGVGGQSNDMRKPRSFGLIGIRERVYSLGGEFRVASTPGNGTTLTIMIPATATSAAAA</sequence>
<dbReference type="EMBL" id="LSTO01000002">
    <property type="protein sequence ID" value="OWW18656.1"/>
    <property type="molecule type" value="Genomic_DNA"/>
</dbReference>
<dbReference type="Pfam" id="PF03924">
    <property type="entry name" value="CHASE"/>
    <property type="match status" value="1"/>
</dbReference>
<evidence type="ECO:0000259" key="11">
    <source>
        <dbReference type="PROSITE" id="PS50839"/>
    </source>
</evidence>
<evidence type="ECO:0000256" key="5">
    <source>
        <dbReference type="ARBA" id="ARBA00022989"/>
    </source>
</evidence>
<gene>
    <name evidence="12" type="ORF">AYR66_03505</name>
</gene>
<evidence type="ECO:0000256" key="8">
    <source>
        <dbReference type="SAM" id="Phobius"/>
    </source>
</evidence>
<evidence type="ECO:0000259" key="10">
    <source>
        <dbReference type="PROSITE" id="PS50113"/>
    </source>
</evidence>
<comment type="caution">
    <text evidence="12">The sequence shown here is derived from an EMBL/GenBank/DDBJ whole genome shotgun (WGS) entry which is preliminary data.</text>
</comment>
<dbReference type="InterPro" id="IPR005467">
    <property type="entry name" value="His_kinase_dom"/>
</dbReference>
<feature type="domain" description="CHASE" evidence="11">
    <location>
        <begin position="75"/>
        <end position="237"/>
    </location>
</feature>
<dbReference type="CDD" id="cd16917">
    <property type="entry name" value="HATPase_UhpB-NarQ-NarX-like"/>
    <property type="match status" value="1"/>
</dbReference>
<keyword evidence="7 8" id="KW-0472">Membrane</keyword>
<dbReference type="SMART" id="SM00387">
    <property type="entry name" value="HATPase_c"/>
    <property type="match status" value="1"/>
</dbReference>
<dbReference type="SMART" id="SM01079">
    <property type="entry name" value="CHASE"/>
    <property type="match status" value="1"/>
</dbReference>
<proteinExistence type="predicted"/>
<dbReference type="InterPro" id="IPR000700">
    <property type="entry name" value="PAS-assoc_C"/>
</dbReference>
<dbReference type="InterPro" id="IPR006189">
    <property type="entry name" value="CHASE_dom"/>
</dbReference>
<dbReference type="InterPro" id="IPR001610">
    <property type="entry name" value="PAC"/>
</dbReference>
<dbReference type="Pfam" id="PF07730">
    <property type="entry name" value="HisKA_3"/>
    <property type="match status" value="1"/>
</dbReference>
<comment type="subcellular location">
    <subcellularLocation>
        <location evidence="1">Membrane</location>
    </subcellularLocation>
</comment>
<dbReference type="OrthoDB" id="9797605at2"/>
<dbReference type="PROSITE" id="PS50839">
    <property type="entry name" value="CHASE"/>
    <property type="match status" value="1"/>
</dbReference>
<evidence type="ECO:0000256" key="2">
    <source>
        <dbReference type="ARBA" id="ARBA00022679"/>
    </source>
</evidence>
<dbReference type="InterPro" id="IPR050482">
    <property type="entry name" value="Sensor_HK_TwoCompSys"/>
</dbReference>
<keyword evidence="13" id="KW-1185">Reference proteome</keyword>
<dbReference type="SUPFAM" id="SSF55874">
    <property type="entry name" value="ATPase domain of HSP90 chaperone/DNA topoisomerase II/histidine kinase"/>
    <property type="match status" value="1"/>
</dbReference>
<dbReference type="Proteomes" id="UP000197535">
    <property type="component" value="Unassembled WGS sequence"/>
</dbReference>
<protein>
    <recommendedName>
        <fullName evidence="14">Histidine kinase</fullName>
    </recommendedName>
</protein>
<dbReference type="InterPro" id="IPR036890">
    <property type="entry name" value="HATPase_C_sf"/>
</dbReference>
<evidence type="ECO:0000313" key="12">
    <source>
        <dbReference type="EMBL" id="OWW18656.1"/>
    </source>
</evidence>
<dbReference type="Pfam" id="PF08448">
    <property type="entry name" value="PAS_4"/>
    <property type="match status" value="1"/>
</dbReference>
<reference evidence="12 13" key="1">
    <citation type="submission" date="2016-02" db="EMBL/GenBank/DDBJ databases">
        <authorList>
            <person name="Wen L."/>
            <person name="He K."/>
            <person name="Yang H."/>
        </authorList>
    </citation>
    <scope>NUCLEOTIDE SEQUENCE [LARGE SCALE GENOMIC DNA]</scope>
    <source>
        <strain evidence="12 13">TSA40</strain>
    </source>
</reference>
<dbReference type="GO" id="GO:0000155">
    <property type="term" value="F:phosphorelay sensor kinase activity"/>
    <property type="evidence" value="ECO:0007669"/>
    <property type="project" value="InterPro"/>
</dbReference>
<keyword evidence="4" id="KW-0418">Kinase</keyword>
<dbReference type="PROSITE" id="PS50113">
    <property type="entry name" value="PAC"/>
    <property type="match status" value="1"/>
</dbReference>
<dbReference type="GO" id="GO:0046983">
    <property type="term" value="F:protein dimerization activity"/>
    <property type="evidence" value="ECO:0007669"/>
    <property type="project" value="InterPro"/>
</dbReference>
<dbReference type="Gene3D" id="3.30.565.10">
    <property type="entry name" value="Histidine kinase-like ATPase, C-terminal domain"/>
    <property type="match status" value="1"/>
</dbReference>
<dbReference type="Pfam" id="PF02518">
    <property type="entry name" value="HATPase_c"/>
    <property type="match status" value="1"/>
</dbReference>
<dbReference type="InterPro" id="IPR013656">
    <property type="entry name" value="PAS_4"/>
</dbReference>
<feature type="transmembrane region" description="Helical" evidence="8">
    <location>
        <begin position="12"/>
        <end position="33"/>
    </location>
</feature>
<dbReference type="NCBIfam" id="TIGR00229">
    <property type="entry name" value="sensory_box"/>
    <property type="match status" value="1"/>
</dbReference>
<dbReference type="SMART" id="SM00086">
    <property type="entry name" value="PAC"/>
    <property type="match status" value="1"/>
</dbReference>
<dbReference type="PANTHER" id="PTHR24421">
    <property type="entry name" value="NITRATE/NITRITE SENSOR PROTEIN NARX-RELATED"/>
    <property type="match status" value="1"/>
</dbReference>
<evidence type="ECO:0000256" key="7">
    <source>
        <dbReference type="ARBA" id="ARBA00023136"/>
    </source>
</evidence>
<evidence type="ECO:0000313" key="13">
    <source>
        <dbReference type="Proteomes" id="UP000197535"/>
    </source>
</evidence>
<evidence type="ECO:0000256" key="3">
    <source>
        <dbReference type="ARBA" id="ARBA00022692"/>
    </source>
</evidence>
<dbReference type="InterPro" id="IPR035965">
    <property type="entry name" value="PAS-like_dom_sf"/>
</dbReference>
<evidence type="ECO:0000259" key="9">
    <source>
        <dbReference type="PROSITE" id="PS50109"/>
    </source>
</evidence>
<evidence type="ECO:0000256" key="6">
    <source>
        <dbReference type="ARBA" id="ARBA00023012"/>
    </source>
</evidence>
<accession>A0A254T7M9</accession>
<dbReference type="Gene3D" id="1.20.5.1930">
    <property type="match status" value="1"/>
</dbReference>
<dbReference type="AlphaFoldDB" id="A0A254T7M9"/>
<evidence type="ECO:0000256" key="4">
    <source>
        <dbReference type="ARBA" id="ARBA00022777"/>
    </source>
</evidence>
<dbReference type="RefSeq" id="WP_088710061.1">
    <property type="nucleotide sequence ID" value="NZ_LSTO01000002.1"/>
</dbReference>
<dbReference type="SUPFAM" id="SSF55785">
    <property type="entry name" value="PYP-like sensor domain (PAS domain)"/>
    <property type="match status" value="1"/>
</dbReference>
<dbReference type="GO" id="GO:0016020">
    <property type="term" value="C:membrane"/>
    <property type="evidence" value="ECO:0007669"/>
    <property type="project" value="UniProtKB-SubCell"/>
</dbReference>
<dbReference type="InterPro" id="IPR042240">
    <property type="entry name" value="CHASE_sf"/>
</dbReference>
<feature type="domain" description="Histidine kinase" evidence="9">
    <location>
        <begin position="519"/>
        <end position="712"/>
    </location>
</feature>
<keyword evidence="2" id="KW-0808">Transferase</keyword>
<name>A0A254T7M9_9BURK</name>
<dbReference type="Gene3D" id="3.30.450.20">
    <property type="entry name" value="PAS domain"/>
    <property type="match status" value="1"/>
</dbReference>
<keyword evidence="6" id="KW-0902">Two-component regulatory system</keyword>
<dbReference type="PROSITE" id="PS50109">
    <property type="entry name" value="HIS_KIN"/>
    <property type="match status" value="1"/>
</dbReference>
<dbReference type="Gene3D" id="3.30.450.350">
    <property type="entry name" value="CHASE domain"/>
    <property type="match status" value="1"/>
</dbReference>
<feature type="domain" description="PAC" evidence="10">
    <location>
        <begin position="441"/>
        <end position="493"/>
    </location>
</feature>